<evidence type="ECO:0000256" key="1">
    <source>
        <dbReference type="SAM" id="MobiDB-lite"/>
    </source>
</evidence>
<feature type="compositionally biased region" description="Polar residues" evidence="1">
    <location>
        <begin position="19"/>
        <end position="37"/>
    </location>
</feature>
<gene>
    <name evidence="2" type="ORF">BT62DRAFT_935459</name>
</gene>
<comment type="caution">
    <text evidence="2">The sequence shown here is derived from an EMBL/GenBank/DDBJ whole genome shotgun (WGS) entry which is preliminary data.</text>
</comment>
<dbReference type="OrthoDB" id="3238347at2759"/>
<evidence type="ECO:0000313" key="2">
    <source>
        <dbReference type="EMBL" id="KAG7443122.1"/>
    </source>
</evidence>
<feature type="region of interest" description="Disordered" evidence="1">
    <location>
        <begin position="1"/>
        <end position="56"/>
    </location>
</feature>
<accession>A0A9P8AQS0</accession>
<dbReference type="EMBL" id="MU250547">
    <property type="protein sequence ID" value="KAG7443122.1"/>
    <property type="molecule type" value="Genomic_DNA"/>
</dbReference>
<feature type="compositionally biased region" description="Basic residues" evidence="1">
    <location>
        <begin position="1"/>
        <end position="16"/>
    </location>
</feature>
<dbReference type="RefSeq" id="XP_043036622.1">
    <property type="nucleotide sequence ID" value="XM_043186950.1"/>
</dbReference>
<protein>
    <submittedName>
        <fullName evidence="2">Uncharacterized protein</fullName>
    </submittedName>
</protein>
<dbReference type="GeneID" id="66109247"/>
<evidence type="ECO:0000313" key="3">
    <source>
        <dbReference type="Proteomes" id="UP000812287"/>
    </source>
</evidence>
<dbReference type="Proteomes" id="UP000812287">
    <property type="component" value="Unassembled WGS sequence"/>
</dbReference>
<organism evidence="2 3">
    <name type="scientific">Guyanagaster necrorhizus</name>
    <dbReference type="NCBI Taxonomy" id="856835"/>
    <lineage>
        <taxon>Eukaryota</taxon>
        <taxon>Fungi</taxon>
        <taxon>Dikarya</taxon>
        <taxon>Basidiomycota</taxon>
        <taxon>Agaricomycotina</taxon>
        <taxon>Agaricomycetes</taxon>
        <taxon>Agaricomycetidae</taxon>
        <taxon>Agaricales</taxon>
        <taxon>Marasmiineae</taxon>
        <taxon>Physalacriaceae</taxon>
        <taxon>Guyanagaster</taxon>
    </lineage>
</organism>
<keyword evidence="3" id="KW-1185">Reference proteome</keyword>
<dbReference type="AlphaFoldDB" id="A0A9P8AQS0"/>
<name>A0A9P8AQS0_9AGAR</name>
<reference evidence="2" key="1">
    <citation type="submission" date="2020-11" db="EMBL/GenBank/DDBJ databases">
        <title>Adaptations for nitrogen fixation in a non-lichenized fungal sporocarp promotes dispersal by wood-feeding termites.</title>
        <authorList>
            <consortium name="DOE Joint Genome Institute"/>
            <person name="Koch R.A."/>
            <person name="Yoon G."/>
            <person name="Arayal U."/>
            <person name="Lail K."/>
            <person name="Amirebrahimi M."/>
            <person name="Labutti K."/>
            <person name="Lipzen A."/>
            <person name="Riley R."/>
            <person name="Barry K."/>
            <person name="Henrissat B."/>
            <person name="Grigoriev I.V."/>
            <person name="Herr J.R."/>
            <person name="Aime M.C."/>
        </authorList>
    </citation>
    <scope>NUCLEOTIDE SEQUENCE</scope>
    <source>
        <strain evidence="2">MCA 3950</strain>
    </source>
</reference>
<sequence length="86" mass="9149">MGRSAKFAKRMPKKLKSSALATGSSANNTSHAQQVQNAKKRASLKSKAVDRGGTNESLLGGADYVSLMMGGRKKARQEAQKLPKDS</sequence>
<proteinExistence type="predicted"/>